<sequence length="192" mass="20904">MALSLLALAIPQGSAVAQRLAGEMKAEVVREAALPERLHVRLDRQVDGAETVRAIFHDVLVRLGYRIDAASDYELLVRWDGRLEGGGFKSRFQPEAKGGSSSDTSLGLSILLTRPSAGEGEETYTVGCLLSDAEGPVWKAKIVAVSADRDRERIVRILAERLIERMGKAVKTTAFDTTKPDQGRPGLMESEE</sequence>
<evidence type="ECO:0000313" key="3">
    <source>
        <dbReference type="Proteomes" id="UP000229498"/>
    </source>
</evidence>
<keyword evidence="3" id="KW-1185">Reference proteome</keyword>
<dbReference type="AlphaFoldDB" id="A0A2M9FZC4"/>
<name>A0A2M9FZC4_9PROT</name>
<reference evidence="2 3" key="1">
    <citation type="submission" date="2017-11" db="EMBL/GenBank/DDBJ databases">
        <title>Draft genome sequence of Rhizobiales bacterium SY3-13.</title>
        <authorList>
            <person name="Sun C."/>
        </authorList>
    </citation>
    <scope>NUCLEOTIDE SEQUENCE [LARGE SCALE GENOMIC DNA]</scope>
    <source>
        <strain evidence="2 3">SY3-13</strain>
    </source>
</reference>
<organism evidence="2 3">
    <name type="scientific">Minwuia thermotolerans</name>
    <dbReference type="NCBI Taxonomy" id="2056226"/>
    <lineage>
        <taxon>Bacteria</taxon>
        <taxon>Pseudomonadati</taxon>
        <taxon>Pseudomonadota</taxon>
        <taxon>Alphaproteobacteria</taxon>
        <taxon>Minwuiales</taxon>
        <taxon>Minwuiaceae</taxon>
        <taxon>Minwuia</taxon>
    </lineage>
</organism>
<gene>
    <name evidence="2" type="ORF">CVT23_15915</name>
</gene>
<proteinExistence type="predicted"/>
<evidence type="ECO:0000313" key="2">
    <source>
        <dbReference type="EMBL" id="PJK28816.1"/>
    </source>
</evidence>
<protein>
    <submittedName>
        <fullName evidence="2">Uncharacterized protein</fullName>
    </submittedName>
</protein>
<evidence type="ECO:0000256" key="1">
    <source>
        <dbReference type="SAM" id="MobiDB-lite"/>
    </source>
</evidence>
<comment type="caution">
    <text evidence="2">The sequence shown here is derived from an EMBL/GenBank/DDBJ whole genome shotgun (WGS) entry which is preliminary data.</text>
</comment>
<accession>A0A2M9FZC4</accession>
<dbReference type="EMBL" id="PHIG01000039">
    <property type="protein sequence ID" value="PJK28816.1"/>
    <property type="molecule type" value="Genomic_DNA"/>
</dbReference>
<feature type="region of interest" description="Disordered" evidence="1">
    <location>
        <begin position="173"/>
        <end position="192"/>
    </location>
</feature>
<dbReference type="Proteomes" id="UP000229498">
    <property type="component" value="Unassembled WGS sequence"/>
</dbReference>